<keyword evidence="6" id="KW-1185">Reference proteome</keyword>
<dbReference type="EMBL" id="BMXB01000020">
    <property type="protein sequence ID" value="GHA48968.1"/>
    <property type="molecule type" value="Genomic_DNA"/>
</dbReference>
<keyword evidence="2" id="KW-0805">Transcription regulation</keyword>
<sequence>MWYVLYTRPKAEKRVAETLEKVQIEVYCPMTTEIRQWSDRKKKITVPLFRSYVFVRLKEKDRHKVFEVPGVVRYLYWLGKPAVVRDLEIEIIKNWISQETVEELVIHQLSEGERIRILSGAFKDEEAIIEKIGPKRVRLILIRLGCIVNARIKDLIPTPIAV</sequence>
<reference evidence="5" key="2">
    <citation type="submission" date="2020-09" db="EMBL/GenBank/DDBJ databases">
        <authorList>
            <person name="Sun Q."/>
            <person name="Kim S."/>
        </authorList>
    </citation>
    <scope>NUCLEOTIDE SEQUENCE</scope>
    <source>
        <strain evidence="5">KCTC 12719</strain>
    </source>
</reference>
<reference evidence="5" key="1">
    <citation type="journal article" date="2014" name="Int. J. Syst. Evol. Microbiol.">
        <title>Complete genome sequence of Corynebacterium casei LMG S-19264T (=DSM 44701T), isolated from a smear-ripened cheese.</title>
        <authorList>
            <consortium name="US DOE Joint Genome Institute (JGI-PGF)"/>
            <person name="Walter F."/>
            <person name="Albersmeier A."/>
            <person name="Kalinowski J."/>
            <person name="Ruckert C."/>
        </authorList>
    </citation>
    <scope>NUCLEOTIDE SEQUENCE</scope>
    <source>
        <strain evidence="5">KCTC 12719</strain>
    </source>
</reference>
<dbReference type="SUPFAM" id="SSF82679">
    <property type="entry name" value="N-utilization substance G protein NusG, N-terminal domain"/>
    <property type="match status" value="1"/>
</dbReference>
<organism evidence="5 6">
    <name type="scientific">Salinimicrobium marinum</name>
    <dbReference type="NCBI Taxonomy" id="680283"/>
    <lineage>
        <taxon>Bacteria</taxon>
        <taxon>Pseudomonadati</taxon>
        <taxon>Bacteroidota</taxon>
        <taxon>Flavobacteriia</taxon>
        <taxon>Flavobacteriales</taxon>
        <taxon>Flavobacteriaceae</taxon>
        <taxon>Salinimicrobium</taxon>
    </lineage>
</organism>
<name>A0A918SLA2_9FLAO</name>
<keyword evidence="1" id="KW-0889">Transcription antitermination</keyword>
<keyword evidence="3" id="KW-0804">Transcription</keyword>
<evidence type="ECO:0000313" key="5">
    <source>
        <dbReference type="EMBL" id="GHA48968.1"/>
    </source>
</evidence>
<evidence type="ECO:0000256" key="2">
    <source>
        <dbReference type="ARBA" id="ARBA00023015"/>
    </source>
</evidence>
<feature type="domain" description="NusG-like N-terminal" evidence="4">
    <location>
        <begin position="2"/>
        <end position="92"/>
    </location>
</feature>
<dbReference type="RefSeq" id="WP_308427656.1">
    <property type="nucleotide sequence ID" value="NZ_BMXB01000020.1"/>
</dbReference>
<comment type="caution">
    <text evidence="5">The sequence shown here is derived from an EMBL/GenBank/DDBJ whole genome shotgun (WGS) entry which is preliminary data.</text>
</comment>
<dbReference type="GO" id="GO:0006354">
    <property type="term" value="P:DNA-templated transcription elongation"/>
    <property type="evidence" value="ECO:0007669"/>
    <property type="project" value="InterPro"/>
</dbReference>
<dbReference type="AlphaFoldDB" id="A0A918SLA2"/>
<dbReference type="GO" id="GO:0031564">
    <property type="term" value="P:transcription antitermination"/>
    <property type="evidence" value="ECO:0007669"/>
    <property type="project" value="UniProtKB-KW"/>
</dbReference>
<evidence type="ECO:0000256" key="3">
    <source>
        <dbReference type="ARBA" id="ARBA00023163"/>
    </source>
</evidence>
<evidence type="ECO:0000259" key="4">
    <source>
        <dbReference type="Pfam" id="PF02357"/>
    </source>
</evidence>
<dbReference type="InterPro" id="IPR036735">
    <property type="entry name" value="NGN_dom_sf"/>
</dbReference>
<evidence type="ECO:0000256" key="1">
    <source>
        <dbReference type="ARBA" id="ARBA00022814"/>
    </source>
</evidence>
<dbReference type="PANTHER" id="PTHR30265:SF4">
    <property type="entry name" value="KOW MOTIF FAMILY PROTEIN, EXPRESSED"/>
    <property type="match status" value="1"/>
</dbReference>
<protein>
    <recommendedName>
        <fullName evidence="4">NusG-like N-terminal domain-containing protein</fullName>
    </recommendedName>
</protein>
<evidence type="ECO:0000313" key="6">
    <source>
        <dbReference type="Proteomes" id="UP000610456"/>
    </source>
</evidence>
<dbReference type="CDD" id="cd09895">
    <property type="entry name" value="NGN_SP_UpxY"/>
    <property type="match status" value="1"/>
</dbReference>
<dbReference type="InterPro" id="IPR043425">
    <property type="entry name" value="NusG-like"/>
</dbReference>
<accession>A0A918SLA2</accession>
<dbReference type="PANTHER" id="PTHR30265">
    <property type="entry name" value="RHO-INTERACTING TRANSCRIPTION TERMINATION FACTOR NUSG"/>
    <property type="match status" value="1"/>
</dbReference>
<dbReference type="Proteomes" id="UP000610456">
    <property type="component" value="Unassembled WGS sequence"/>
</dbReference>
<dbReference type="InterPro" id="IPR006645">
    <property type="entry name" value="NGN-like_dom"/>
</dbReference>
<dbReference type="Gene3D" id="3.30.70.940">
    <property type="entry name" value="NusG, N-terminal domain"/>
    <property type="match status" value="1"/>
</dbReference>
<dbReference type="NCBIfam" id="NF033644">
    <property type="entry name" value="antiterm_UpxY"/>
    <property type="match status" value="1"/>
</dbReference>
<dbReference type="Pfam" id="PF02357">
    <property type="entry name" value="NusG"/>
    <property type="match status" value="1"/>
</dbReference>
<gene>
    <name evidence="5" type="ORF">GCM10007103_32280</name>
</gene>
<proteinExistence type="predicted"/>